<dbReference type="InterPro" id="IPR013785">
    <property type="entry name" value="Aldolase_TIM"/>
</dbReference>
<dbReference type="PANTHER" id="PTHR43303">
    <property type="entry name" value="NADPH DEHYDROGENASE C23G7.10C-RELATED"/>
    <property type="match status" value="1"/>
</dbReference>
<gene>
    <name evidence="7" type="ORF">CR105_05360</name>
</gene>
<keyword evidence="5" id="KW-0560">Oxidoreductase</keyword>
<dbReference type="Pfam" id="PF00724">
    <property type="entry name" value="Oxidored_FMN"/>
    <property type="match status" value="1"/>
</dbReference>
<feature type="domain" description="NADH:flavin oxidoreductase/NADH oxidase N-terminal" evidence="6">
    <location>
        <begin position="4"/>
        <end position="339"/>
    </location>
</feature>
<dbReference type="AlphaFoldDB" id="A0A2G8TKJ7"/>
<comment type="caution">
    <text evidence="7">The sequence shown here is derived from an EMBL/GenBank/DDBJ whole genome shotgun (WGS) entry which is preliminary data.</text>
</comment>
<sequence length="370" mass="39801">MSLLFSPISLGPLQLENRIAIAPMCQYSADEGLATDWHMIHLGHLALSGAAILFLEATAVTPEGRISARDLGLWSDDHAAALAPVLKAIRRHSPIKLAIQLGHAGRKASSAVPWEGGANIAPGDGGWQTVAPSALPHAAGESAPHELDAAGMGRILDGFVDCARRSHALGFDAIELHSAHGYLLHQFLSPLSNVRTDEYGGSLENRMRFPLEVFKAVRAAVPAEMTVGVRISATDWVIGGWDVEQSVIYAQALERAGCHFMHVSSGGVSPLQKIPVGPGYQIEFAERIKRETGMPTIGVGMITEAGQAEAILEQGQADMVALARAMLFDPRWPWHAAAELGAQVQAPPQYWRSQPREYKDLFGATRLGQR</sequence>
<accession>A0A2G8TKJ7</accession>
<keyword evidence="2" id="KW-0285">Flavoprotein</keyword>
<dbReference type="GO" id="GO:0050661">
    <property type="term" value="F:NADP binding"/>
    <property type="evidence" value="ECO:0007669"/>
    <property type="project" value="InterPro"/>
</dbReference>
<reference evidence="7 8" key="1">
    <citation type="submission" date="2017-10" db="EMBL/GenBank/DDBJ databases">
        <title>Massilia psychrophilum sp. nov., a novel purple-pigmented bacterium isolated from Tianshan glacier, Xinjiang Municipality, China.</title>
        <authorList>
            <person name="Wang H."/>
        </authorList>
    </citation>
    <scope>NUCLEOTIDE SEQUENCE [LARGE SCALE GENOMIC DNA]</scope>
    <source>
        <strain evidence="7 8">JCM 30074</strain>
    </source>
</reference>
<evidence type="ECO:0000259" key="6">
    <source>
        <dbReference type="Pfam" id="PF00724"/>
    </source>
</evidence>
<keyword evidence="4" id="KW-0521">NADP</keyword>
<dbReference type="OrthoDB" id="8521686at2"/>
<dbReference type="SUPFAM" id="SSF51395">
    <property type="entry name" value="FMN-linked oxidoreductases"/>
    <property type="match status" value="1"/>
</dbReference>
<keyword evidence="3" id="KW-0288">FMN</keyword>
<organism evidence="7 8">
    <name type="scientific">Massilia eurypsychrophila</name>
    <dbReference type="NCBI Taxonomy" id="1485217"/>
    <lineage>
        <taxon>Bacteria</taxon>
        <taxon>Pseudomonadati</taxon>
        <taxon>Pseudomonadota</taxon>
        <taxon>Betaproteobacteria</taxon>
        <taxon>Burkholderiales</taxon>
        <taxon>Oxalobacteraceae</taxon>
        <taxon>Telluria group</taxon>
        <taxon>Massilia</taxon>
    </lineage>
</organism>
<evidence type="ECO:0000256" key="5">
    <source>
        <dbReference type="ARBA" id="ARBA00023002"/>
    </source>
</evidence>
<proteinExistence type="predicted"/>
<evidence type="ECO:0000313" key="7">
    <source>
        <dbReference type="EMBL" id="PIL46489.1"/>
    </source>
</evidence>
<dbReference type="EMBL" id="PDOC01000002">
    <property type="protein sequence ID" value="PIL46489.1"/>
    <property type="molecule type" value="Genomic_DNA"/>
</dbReference>
<dbReference type="CDD" id="cd02932">
    <property type="entry name" value="OYE_YqiM_FMN"/>
    <property type="match status" value="1"/>
</dbReference>
<dbReference type="InterPro" id="IPR001155">
    <property type="entry name" value="OxRdtase_FMN_N"/>
</dbReference>
<protein>
    <submittedName>
        <fullName evidence="7">Oxidoreductase</fullName>
    </submittedName>
</protein>
<dbReference type="GO" id="GO:0003959">
    <property type="term" value="F:NADPH dehydrogenase activity"/>
    <property type="evidence" value="ECO:0007669"/>
    <property type="project" value="InterPro"/>
</dbReference>
<dbReference type="Gene3D" id="3.20.20.70">
    <property type="entry name" value="Aldolase class I"/>
    <property type="match status" value="1"/>
</dbReference>
<keyword evidence="8" id="KW-1185">Reference proteome</keyword>
<dbReference type="Proteomes" id="UP000230390">
    <property type="component" value="Unassembled WGS sequence"/>
</dbReference>
<evidence type="ECO:0000256" key="3">
    <source>
        <dbReference type="ARBA" id="ARBA00022643"/>
    </source>
</evidence>
<evidence type="ECO:0000256" key="2">
    <source>
        <dbReference type="ARBA" id="ARBA00022630"/>
    </source>
</evidence>
<name>A0A2G8TKJ7_9BURK</name>
<evidence type="ECO:0000256" key="4">
    <source>
        <dbReference type="ARBA" id="ARBA00022857"/>
    </source>
</evidence>
<dbReference type="InterPro" id="IPR044152">
    <property type="entry name" value="YqjM-like"/>
</dbReference>
<evidence type="ECO:0000313" key="8">
    <source>
        <dbReference type="Proteomes" id="UP000230390"/>
    </source>
</evidence>
<dbReference type="RefSeq" id="WP_099787378.1">
    <property type="nucleotide sequence ID" value="NZ_JBHLYV010000001.1"/>
</dbReference>
<dbReference type="PANTHER" id="PTHR43303:SF4">
    <property type="entry name" value="NADPH DEHYDROGENASE C23G7.10C-RELATED"/>
    <property type="match status" value="1"/>
</dbReference>
<evidence type="ECO:0000256" key="1">
    <source>
        <dbReference type="ARBA" id="ARBA00001917"/>
    </source>
</evidence>
<comment type="cofactor">
    <cofactor evidence="1">
        <name>FMN</name>
        <dbReference type="ChEBI" id="CHEBI:58210"/>
    </cofactor>
</comment>
<dbReference type="GO" id="GO:0010181">
    <property type="term" value="F:FMN binding"/>
    <property type="evidence" value="ECO:0007669"/>
    <property type="project" value="InterPro"/>
</dbReference>